<keyword evidence="4" id="KW-1185">Reference proteome</keyword>
<evidence type="ECO:0000313" key="4">
    <source>
        <dbReference type="Proteomes" id="UP000190061"/>
    </source>
</evidence>
<proteinExistence type="predicted"/>
<feature type="signal peptide" evidence="2">
    <location>
        <begin position="1"/>
        <end position="21"/>
    </location>
</feature>
<accession>A0A1T4QZ61</accession>
<dbReference type="OrthoDB" id="5957580at2"/>
<evidence type="ECO:0000256" key="2">
    <source>
        <dbReference type="SAM" id="SignalP"/>
    </source>
</evidence>
<dbReference type="Proteomes" id="UP000190061">
    <property type="component" value="Unassembled WGS sequence"/>
</dbReference>
<dbReference type="SUPFAM" id="SSF48452">
    <property type="entry name" value="TPR-like"/>
    <property type="match status" value="1"/>
</dbReference>
<keyword evidence="2" id="KW-0732">Signal</keyword>
<evidence type="ECO:0000313" key="3">
    <source>
        <dbReference type="EMBL" id="SKA08751.1"/>
    </source>
</evidence>
<dbReference type="STRING" id="1122188.SAMN02745674_01863"/>
<dbReference type="PROSITE" id="PS51257">
    <property type="entry name" value="PROKAR_LIPOPROTEIN"/>
    <property type="match status" value="1"/>
</dbReference>
<feature type="repeat" description="TPR" evidence="1">
    <location>
        <begin position="62"/>
        <end position="95"/>
    </location>
</feature>
<dbReference type="InterPro" id="IPR011990">
    <property type="entry name" value="TPR-like_helical_dom_sf"/>
</dbReference>
<dbReference type="AlphaFoldDB" id="A0A1T4QZ61"/>
<evidence type="ECO:0000256" key="1">
    <source>
        <dbReference type="PROSITE-ProRule" id="PRU00339"/>
    </source>
</evidence>
<protein>
    <submittedName>
        <fullName evidence="3">Tetratricopeptide repeat-containing protein</fullName>
    </submittedName>
</protein>
<sequence length="183" mass="18929">MNPRVPAMLLPAVLLAACASAPQTTTSMAPGFDPVGAVTAIRAAGRPSGSELVVTPVADPGVADLREDARTLEQQGRYEEAAQALDAALALRPDDAGLLQERAEAALLLGDLEAAEQLARRLTVSGTGAGPQCRRHWETLAQVMEATRPAVVDPVAGTAATPAEAVDARARRDACTVSAPVRY</sequence>
<dbReference type="RefSeq" id="WP_078758441.1">
    <property type="nucleotide sequence ID" value="NZ_FUXP01000006.1"/>
</dbReference>
<feature type="chain" id="PRO_5012165231" evidence="2">
    <location>
        <begin position="22"/>
        <end position="183"/>
    </location>
</feature>
<keyword evidence="1" id="KW-0802">TPR repeat</keyword>
<dbReference type="Pfam" id="PF13432">
    <property type="entry name" value="TPR_16"/>
    <property type="match status" value="1"/>
</dbReference>
<name>A0A1T4QZ61_9GAMM</name>
<dbReference type="InterPro" id="IPR019734">
    <property type="entry name" value="TPR_rpt"/>
</dbReference>
<organism evidence="3 4">
    <name type="scientific">Lysobacter spongiicola DSM 21749</name>
    <dbReference type="NCBI Taxonomy" id="1122188"/>
    <lineage>
        <taxon>Bacteria</taxon>
        <taxon>Pseudomonadati</taxon>
        <taxon>Pseudomonadota</taxon>
        <taxon>Gammaproteobacteria</taxon>
        <taxon>Lysobacterales</taxon>
        <taxon>Lysobacteraceae</taxon>
        <taxon>Novilysobacter</taxon>
    </lineage>
</organism>
<reference evidence="3 4" key="1">
    <citation type="submission" date="2017-02" db="EMBL/GenBank/DDBJ databases">
        <authorList>
            <person name="Peterson S.W."/>
        </authorList>
    </citation>
    <scope>NUCLEOTIDE SEQUENCE [LARGE SCALE GENOMIC DNA]</scope>
    <source>
        <strain evidence="3 4">DSM 21749</strain>
    </source>
</reference>
<dbReference type="Gene3D" id="1.25.40.10">
    <property type="entry name" value="Tetratricopeptide repeat domain"/>
    <property type="match status" value="1"/>
</dbReference>
<gene>
    <name evidence="3" type="ORF">SAMN02745674_01863</name>
</gene>
<dbReference type="PROSITE" id="PS50005">
    <property type="entry name" value="TPR"/>
    <property type="match status" value="1"/>
</dbReference>
<dbReference type="EMBL" id="FUXP01000006">
    <property type="protein sequence ID" value="SKA08751.1"/>
    <property type="molecule type" value="Genomic_DNA"/>
</dbReference>